<gene>
    <name evidence="1" type="ORF">JOF29_000099</name>
</gene>
<proteinExistence type="predicted"/>
<name>A0ABS4UBM9_9ACTN</name>
<evidence type="ECO:0000313" key="1">
    <source>
        <dbReference type="EMBL" id="MBP2349016.1"/>
    </source>
</evidence>
<reference evidence="1 2" key="1">
    <citation type="submission" date="2021-03" db="EMBL/GenBank/DDBJ databases">
        <title>Sequencing the genomes of 1000 actinobacteria strains.</title>
        <authorList>
            <person name="Klenk H.-P."/>
        </authorList>
    </citation>
    <scope>NUCLEOTIDE SEQUENCE [LARGE SCALE GENOMIC DNA]</scope>
    <source>
        <strain evidence="1 2">DSM 18824</strain>
    </source>
</reference>
<keyword evidence="2" id="KW-1185">Reference proteome</keyword>
<organism evidence="1 2">
    <name type="scientific">Kribbella aluminosa</name>
    <dbReference type="NCBI Taxonomy" id="416017"/>
    <lineage>
        <taxon>Bacteria</taxon>
        <taxon>Bacillati</taxon>
        <taxon>Actinomycetota</taxon>
        <taxon>Actinomycetes</taxon>
        <taxon>Propionibacteriales</taxon>
        <taxon>Kribbellaceae</taxon>
        <taxon>Kribbella</taxon>
    </lineage>
</organism>
<evidence type="ECO:0000313" key="2">
    <source>
        <dbReference type="Proteomes" id="UP000755585"/>
    </source>
</evidence>
<protein>
    <submittedName>
        <fullName evidence="1">Uncharacterized protein</fullName>
    </submittedName>
</protein>
<sequence>MSPPCWGRPTTLSAISHRSSTAVHQPLTNQQLLTECATVEEHKYAEVGPLLTVDRHIQEPSLVVAIVGACNGAHTGLLRALPLHQRLPVWRGHRHRDPAAESVLVELISSFFLRDTLNFGLLPWRETTLEFNDQMVNAMDSINRFSVPLPPDPHLTLFAASVIAATGLLIHLVAVQLWQAAWAGLLLLTMYTVPGDRARRTAGLAVHPAGARLHRALSVVALAVSCPPYSRPCWKGSSTVVSPVATPAAGRRRPSRRPT</sequence>
<dbReference type="RefSeq" id="WP_245357388.1">
    <property type="nucleotide sequence ID" value="NZ_BAAAVU010000028.1"/>
</dbReference>
<dbReference type="EMBL" id="JAGINT010000001">
    <property type="protein sequence ID" value="MBP2349016.1"/>
    <property type="molecule type" value="Genomic_DNA"/>
</dbReference>
<dbReference type="Proteomes" id="UP000755585">
    <property type="component" value="Unassembled WGS sequence"/>
</dbReference>
<comment type="caution">
    <text evidence="1">The sequence shown here is derived from an EMBL/GenBank/DDBJ whole genome shotgun (WGS) entry which is preliminary data.</text>
</comment>
<accession>A0ABS4UBM9</accession>